<evidence type="ECO:0000256" key="4">
    <source>
        <dbReference type="PIRSR" id="PIRSR625705-1"/>
    </source>
</evidence>
<protein>
    <submittedName>
        <fullName evidence="9">Beta-hexosaminidase</fullName>
        <ecNumber evidence="9">3.2.1.52</ecNumber>
    </submittedName>
</protein>
<dbReference type="EMBL" id="CP019791">
    <property type="protein sequence ID" value="AQT69556.1"/>
    <property type="molecule type" value="Genomic_DNA"/>
</dbReference>
<dbReference type="Pfam" id="PF02838">
    <property type="entry name" value="Glyco_hydro_20b"/>
    <property type="match status" value="1"/>
</dbReference>
<accession>A0A1U9NPW7</accession>
<dbReference type="PANTHER" id="PTHR43678">
    <property type="entry name" value="PUTATIVE (AFU_ORTHOLOGUE AFUA_2G00640)-RELATED"/>
    <property type="match status" value="1"/>
</dbReference>
<feature type="domain" description="Glycoside hydrolase family 20 catalytic" evidence="7">
    <location>
        <begin position="155"/>
        <end position="465"/>
    </location>
</feature>
<dbReference type="OrthoDB" id="1098018at2"/>
<dbReference type="GO" id="GO:0004563">
    <property type="term" value="F:beta-N-acetylhexosaminidase activity"/>
    <property type="evidence" value="ECO:0007669"/>
    <property type="project" value="UniProtKB-EC"/>
</dbReference>
<dbReference type="EC" id="3.2.1.52" evidence="9"/>
<dbReference type="CDD" id="cd06564">
    <property type="entry name" value="GH20_DspB_LnbB-like"/>
    <property type="match status" value="1"/>
</dbReference>
<dbReference type="Pfam" id="PF00728">
    <property type="entry name" value="Glyco_hydro_20"/>
    <property type="match status" value="1"/>
</dbReference>
<dbReference type="RefSeq" id="WP_146663231.1">
    <property type="nucleotide sequence ID" value="NZ_CP019791.1"/>
</dbReference>
<dbReference type="InterPro" id="IPR017853">
    <property type="entry name" value="GH"/>
</dbReference>
<proteinExistence type="inferred from homology"/>
<evidence type="ECO:0000256" key="3">
    <source>
        <dbReference type="ARBA" id="ARBA00023295"/>
    </source>
</evidence>
<name>A0A1U9NPW7_9BACT</name>
<dbReference type="Gene3D" id="3.20.20.80">
    <property type="entry name" value="Glycosidases"/>
    <property type="match status" value="1"/>
</dbReference>
<dbReference type="InterPro" id="IPR015882">
    <property type="entry name" value="HEX_bac_N"/>
</dbReference>
<dbReference type="InterPro" id="IPR029018">
    <property type="entry name" value="Hex-like_dom2"/>
</dbReference>
<reference evidence="10" key="1">
    <citation type="submission" date="2017-02" db="EMBL/GenBank/DDBJ databases">
        <title>Comparative genomics and description of representatives of a novel lineage of planctomycetes thriving in anoxic sediments.</title>
        <authorList>
            <person name="Spring S."/>
            <person name="Bunk B."/>
            <person name="Sproer C."/>
        </authorList>
    </citation>
    <scope>NUCLEOTIDE SEQUENCE [LARGE SCALE GENOMIC DNA]</scope>
    <source>
        <strain evidence="10">ST-NAGAB-D1</strain>
    </source>
</reference>
<evidence type="ECO:0000259" key="7">
    <source>
        <dbReference type="Pfam" id="PF00728"/>
    </source>
</evidence>
<dbReference type="InterPro" id="IPR015883">
    <property type="entry name" value="Glyco_hydro_20_cat"/>
</dbReference>
<evidence type="ECO:0000256" key="1">
    <source>
        <dbReference type="ARBA" id="ARBA00006285"/>
    </source>
</evidence>
<keyword evidence="3 9" id="KW-0326">Glycosidase</keyword>
<feature type="chain" id="PRO_5012211457" evidence="6">
    <location>
        <begin position="22"/>
        <end position="820"/>
    </location>
</feature>
<dbReference type="KEGG" id="alus:STSP2_02749"/>
<feature type="signal peptide" evidence="6">
    <location>
        <begin position="1"/>
        <end position="21"/>
    </location>
</feature>
<evidence type="ECO:0000256" key="2">
    <source>
        <dbReference type="ARBA" id="ARBA00022801"/>
    </source>
</evidence>
<dbReference type="SUPFAM" id="SSF55545">
    <property type="entry name" value="beta-N-acetylhexosaminidase-like domain"/>
    <property type="match status" value="1"/>
</dbReference>
<dbReference type="Gene3D" id="3.30.379.10">
    <property type="entry name" value="Chitobiase/beta-hexosaminidase domain 2-like"/>
    <property type="match status" value="1"/>
</dbReference>
<comment type="similarity">
    <text evidence="1">Belongs to the glycosyl hydrolase 20 family.</text>
</comment>
<feature type="domain" description="Beta-hexosaminidase bacterial type N-terminal" evidence="8">
    <location>
        <begin position="26"/>
        <end position="151"/>
    </location>
</feature>
<dbReference type="PANTHER" id="PTHR43678:SF1">
    <property type="entry name" value="BETA-N-ACETYLHEXOSAMINIDASE"/>
    <property type="match status" value="1"/>
</dbReference>
<keyword evidence="10" id="KW-1185">Reference proteome</keyword>
<dbReference type="STRING" id="1936003.STSP2_02749"/>
<evidence type="ECO:0000313" key="10">
    <source>
        <dbReference type="Proteomes" id="UP000189674"/>
    </source>
</evidence>
<keyword evidence="6" id="KW-0732">Signal</keyword>
<sequence precursor="true">MSSRLTWIVLLTCIMITTVHAANPEPQIIPAPEQWQGGEGSFDASNAKVAIDSDFKKQLEPVADILREDLAFLTGRKKSKFKPGWFSGKNGHILLTLDTAGNEISEEGYILVIGDGVTIRAATAKGVYWGTRTLCQMIAQGNDLPKGTITDSPDYQVRSILLDVGRKFIPYDELLDWVRTISYFKMNEIHLHLNDNTWPYYPGFRVEMKTIPELASDDGYYTQEQIRELQDFAAVRGVTITPEIDSPGHSRAFTRIRPDLAHPRLGAPYLDITKEGTYDLMEKVFDEIVPLFDSPHIHIGTDEYSLGAIRDPEERKMLGEKFRQYINHFNDYLTAKGKTVRIWSGYEHMPGTTEPDKSVVIDMWVTADAANKAKAGYKVINSTHIWTYIVPGAPYYGVSNSFLYNNWDPTKFSNDPAGQLEKGDPALLGGKLHVWNDFGPMGYTTNEIARLCYPTIVVMGEKLWGTKGSPDFNAFREKAASIMSQGQTQVEFIPGSHASHSKTNPILHEVPNTSYLTRPAVDQDELVWKLDQPMHFIENTSKELDVPGSASNLEYPWTATFTVTREKDITWRWERRPNGHEILLSSDLATLYLDYTHEVRDKKGNVTETKRGVALVRASHAPARTPDGTVQPDILIWDYQLPLGEKVELTFVANLKKTELYADGNLIGSFNTQAVLPLTRLGDTYPNAFQGTLHKAAVYSTAPEEHLVGQWTPEQMSQDWKTLQWDVSGVIDGTGTYSIVFQYTGGAHRLDLNWVSLLVDGKEIARDEHPGQTGGSNKDNIYTVTIDDYEPAAEYTIKAEVRSDGGTDSTGDITIKRNMQ</sequence>
<evidence type="ECO:0000256" key="5">
    <source>
        <dbReference type="SAM" id="MobiDB-lite"/>
    </source>
</evidence>
<dbReference type="InterPro" id="IPR052764">
    <property type="entry name" value="GH20_Enzymes"/>
</dbReference>
<dbReference type="InterPro" id="IPR025705">
    <property type="entry name" value="Beta_hexosaminidase_sua/sub"/>
</dbReference>
<evidence type="ECO:0000256" key="6">
    <source>
        <dbReference type="SAM" id="SignalP"/>
    </source>
</evidence>
<evidence type="ECO:0000259" key="8">
    <source>
        <dbReference type="Pfam" id="PF02838"/>
    </source>
</evidence>
<feature type="active site" description="Proton donor" evidence="4">
    <location>
        <position position="303"/>
    </location>
</feature>
<dbReference type="GO" id="GO:0005975">
    <property type="term" value="P:carbohydrate metabolic process"/>
    <property type="evidence" value="ECO:0007669"/>
    <property type="project" value="InterPro"/>
</dbReference>
<dbReference type="SUPFAM" id="SSF51445">
    <property type="entry name" value="(Trans)glycosidases"/>
    <property type="match status" value="1"/>
</dbReference>
<evidence type="ECO:0000313" key="9">
    <source>
        <dbReference type="EMBL" id="AQT69556.1"/>
    </source>
</evidence>
<gene>
    <name evidence="9" type="primary">exo I_5</name>
    <name evidence="9" type="ORF">STSP2_02749</name>
</gene>
<dbReference type="PRINTS" id="PR00738">
    <property type="entry name" value="GLHYDRLASE20"/>
</dbReference>
<organism evidence="9 10">
    <name type="scientific">Anaerohalosphaera lusitana</name>
    <dbReference type="NCBI Taxonomy" id="1936003"/>
    <lineage>
        <taxon>Bacteria</taxon>
        <taxon>Pseudomonadati</taxon>
        <taxon>Planctomycetota</taxon>
        <taxon>Phycisphaerae</taxon>
        <taxon>Sedimentisphaerales</taxon>
        <taxon>Anaerohalosphaeraceae</taxon>
        <taxon>Anaerohalosphaera</taxon>
    </lineage>
</organism>
<dbReference type="Proteomes" id="UP000189674">
    <property type="component" value="Chromosome"/>
</dbReference>
<dbReference type="AlphaFoldDB" id="A0A1U9NPW7"/>
<keyword evidence="2 9" id="KW-0378">Hydrolase</keyword>
<feature type="region of interest" description="Disordered" evidence="5">
    <location>
        <begin position="801"/>
        <end position="820"/>
    </location>
</feature>